<keyword evidence="2" id="KW-1185">Reference proteome</keyword>
<accession>A0A9Q3JD06</accession>
<comment type="caution">
    <text evidence="1">The sequence shown here is derived from an EMBL/GenBank/DDBJ whole genome shotgun (WGS) entry which is preliminary data.</text>
</comment>
<evidence type="ECO:0000313" key="1">
    <source>
        <dbReference type="EMBL" id="MBW0559592.1"/>
    </source>
</evidence>
<dbReference type="Proteomes" id="UP000765509">
    <property type="component" value="Unassembled WGS sequence"/>
</dbReference>
<evidence type="ECO:0000313" key="2">
    <source>
        <dbReference type="Proteomes" id="UP000765509"/>
    </source>
</evidence>
<organism evidence="1 2">
    <name type="scientific">Austropuccinia psidii MF-1</name>
    <dbReference type="NCBI Taxonomy" id="1389203"/>
    <lineage>
        <taxon>Eukaryota</taxon>
        <taxon>Fungi</taxon>
        <taxon>Dikarya</taxon>
        <taxon>Basidiomycota</taxon>
        <taxon>Pucciniomycotina</taxon>
        <taxon>Pucciniomycetes</taxon>
        <taxon>Pucciniales</taxon>
        <taxon>Sphaerophragmiaceae</taxon>
        <taxon>Austropuccinia</taxon>
    </lineage>
</organism>
<reference evidence="1" key="1">
    <citation type="submission" date="2021-03" db="EMBL/GenBank/DDBJ databases">
        <title>Draft genome sequence of rust myrtle Austropuccinia psidii MF-1, a brazilian biotype.</title>
        <authorList>
            <person name="Quecine M.C."/>
            <person name="Pachon D.M.R."/>
            <person name="Bonatelli M.L."/>
            <person name="Correr F.H."/>
            <person name="Franceschini L.M."/>
            <person name="Leite T.F."/>
            <person name="Margarido G.R.A."/>
            <person name="Almeida C.A."/>
            <person name="Ferrarezi J.A."/>
            <person name="Labate C.A."/>
        </authorList>
    </citation>
    <scope>NUCLEOTIDE SEQUENCE</scope>
    <source>
        <strain evidence="1">MF-1</strain>
    </source>
</reference>
<gene>
    <name evidence="1" type="ORF">O181_099307</name>
</gene>
<protein>
    <submittedName>
        <fullName evidence="1">Uncharacterized protein</fullName>
    </submittedName>
</protein>
<name>A0A9Q3JD06_9BASI</name>
<dbReference type="AlphaFoldDB" id="A0A9Q3JD06"/>
<sequence length="117" mass="13862">MELSGELENKHTTFPVRLIKPYQPAEKKLFPLRNPTPLTVPPVEQNEDKKINKFIKEGRLRGKIKQNIMSDMEIQYMKMNGWQNQKSLTQINSQEDFDMKEGHNPEYVYKCAFNYLL</sequence>
<proteinExistence type="predicted"/>
<dbReference type="EMBL" id="AVOT02068332">
    <property type="protein sequence ID" value="MBW0559592.1"/>
    <property type="molecule type" value="Genomic_DNA"/>
</dbReference>